<organism evidence="1 2">
    <name type="scientific">Araneus ventricosus</name>
    <name type="common">Orbweaver spider</name>
    <name type="synonym">Epeira ventricosa</name>
    <dbReference type="NCBI Taxonomy" id="182803"/>
    <lineage>
        <taxon>Eukaryota</taxon>
        <taxon>Metazoa</taxon>
        <taxon>Ecdysozoa</taxon>
        <taxon>Arthropoda</taxon>
        <taxon>Chelicerata</taxon>
        <taxon>Arachnida</taxon>
        <taxon>Araneae</taxon>
        <taxon>Araneomorphae</taxon>
        <taxon>Entelegynae</taxon>
        <taxon>Araneoidea</taxon>
        <taxon>Araneidae</taxon>
        <taxon>Araneus</taxon>
    </lineage>
</organism>
<evidence type="ECO:0000313" key="2">
    <source>
        <dbReference type="Proteomes" id="UP000499080"/>
    </source>
</evidence>
<gene>
    <name evidence="1" type="ORF">AVEN_223960_1</name>
</gene>
<keyword evidence="2" id="KW-1185">Reference proteome</keyword>
<sequence>MEFPAKGDNRMEFPIGEWMVEEGNKMSALPAVGITAEEVVIISYNRFLRTIAKLPETVKENVFWNRLKRRLHTCFDVRLVSKVWAFKDFLELEEQNEVCRLQILRMRWMMKNYHLTFSKKVAYADESRLFMNCFISIAEVFKPYINTYYFTHCFCSVHLYQHGMNLCLRFLQIVTKFDVSALVQSSLASVGTLIPINWSQCAALI</sequence>
<reference evidence="1 2" key="1">
    <citation type="journal article" date="2019" name="Sci. Rep.">
        <title>Orb-weaving spider Araneus ventricosus genome elucidates the spidroin gene catalogue.</title>
        <authorList>
            <person name="Kono N."/>
            <person name="Nakamura H."/>
            <person name="Ohtoshi R."/>
            <person name="Moran D.A.P."/>
            <person name="Shinohara A."/>
            <person name="Yoshida Y."/>
            <person name="Fujiwara M."/>
            <person name="Mori M."/>
            <person name="Tomita M."/>
            <person name="Arakawa K."/>
        </authorList>
    </citation>
    <scope>NUCLEOTIDE SEQUENCE [LARGE SCALE GENOMIC DNA]</scope>
</reference>
<proteinExistence type="predicted"/>
<dbReference type="AlphaFoldDB" id="A0A4Y2M2T0"/>
<name>A0A4Y2M2T0_ARAVE</name>
<dbReference type="Proteomes" id="UP000499080">
    <property type="component" value="Unassembled WGS sequence"/>
</dbReference>
<protein>
    <submittedName>
        <fullName evidence="1">Uncharacterized protein</fullName>
    </submittedName>
</protein>
<accession>A0A4Y2M2T0</accession>
<dbReference type="EMBL" id="BGPR01006714">
    <property type="protein sequence ID" value="GBN21271.1"/>
    <property type="molecule type" value="Genomic_DNA"/>
</dbReference>
<comment type="caution">
    <text evidence="1">The sequence shown here is derived from an EMBL/GenBank/DDBJ whole genome shotgun (WGS) entry which is preliminary data.</text>
</comment>
<evidence type="ECO:0000313" key="1">
    <source>
        <dbReference type="EMBL" id="GBN21271.1"/>
    </source>
</evidence>